<evidence type="ECO:0000313" key="1">
    <source>
        <dbReference type="EMBL" id="MDR6539484.1"/>
    </source>
</evidence>
<organism evidence="1 2">
    <name type="scientific">Variovorax soli</name>
    <dbReference type="NCBI Taxonomy" id="376815"/>
    <lineage>
        <taxon>Bacteria</taxon>
        <taxon>Pseudomonadati</taxon>
        <taxon>Pseudomonadota</taxon>
        <taxon>Betaproteobacteria</taxon>
        <taxon>Burkholderiales</taxon>
        <taxon>Comamonadaceae</taxon>
        <taxon>Variovorax</taxon>
    </lineage>
</organism>
<proteinExistence type="predicted"/>
<comment type="caution">
    <text evidence="1">The sequence shown here is derived from an EMBL/GenBank/DDBJ whole genome shotgun (WGS) entry which is preliminary data.</text>
</comment>
<evidence type="ECO:0000313" key="2">
    <source>
        <dbReference type="Proteomes" id="UP001184230"/>
    </source>
</evidence>
<protein>
    <recommendedName>
        <fullName evidence="3">Transposase</fullName>
    </recommendedName>
</protein>
<gene>
    <name evidence="1" type="ORF">J2739_005280</name>
</gene>
<dbReference type="Proteomes" id="UP001184230">
    <property type="component" value="Unassembled WGS sequence"/>
</dbReference>
<dbReference type="EMBL" id="JAVDRF010000017">
    <property type="protein sequence ID" value="MDR6539484.1"/>
    <property type="molecule type" value="Genomic_DNA"/>
</dbReference>
<name>A0ABU1NM00_9BURK</name>
<dbReference type="RefSeq" id="WP_309907209.1">
    <property type="nucleotide sequence ID" value="NZ_JAVDRF010000017.1"/>
</dbReference>
<keyword evidence="2" id="KW-1185">Reference proteome</keyword>
<sequence length="109" mass="12335">MIEVDPTAPESTARRKIVEELRGSAFLHCDVNKEHVLLCIKHGTNLIKAQELETEELKWCSQRGEGVTTFCRRDTATETSARWSCPRCHEGTSNRRGACRVDVFMKSSP</sequence>
<reference evidence="1 2" key="1">
    <citation type="submission" date="2023-07" db="EMBL/GenBank/DDBJ databases">
        <title>Sorghum-associated microbial communities from plants grown in Nebraska, USA.</title>
        <authorList>
            <person name="Schachtman D."/>
        </authorList>
    </citation>
    <scope>NUCLEOTIDE SEQUENCE [LARGE SCALE GENOMIC DNA]</scope>
    <source>
        <strain evidence="1 2">DS1781</strain>
    </source>
</reference>
<accession>A0ABU1NM00</accession>
<evidence type="ECO:0008006" key="3">
    <source>
        <dbReference type="Google" id="ProtNLM"/>
    </source>
</evidence>